<name>A0A8C6ABW1_MARMA</name>
<sequence>QKTFPSSKAVSVRSFDHGEKNFGSKCVVSMHSRTTLTVQDPKNPEHVKSFTFDLAYWLSPSGHGPLSPLNTCSLFYSRRVSLLICMDFPK</sequence>
<reference evidence="1" key="1">
    <citation type="submission" date="2025-08" db="UniProtKB">
        <authorList>
            <consortium name="Ensembl"/>
        </authorList>
    </citation>
    <scope>IDENTIFICATION</scope>
</reference>
<evidence type="ECO:0000313" key="1">
    <source>
        <dbReference type="Ensembl" id="ENSMMMP00000027518.1"/>
    </source>
</evidence>
<dbReference type="Proteomes" id="UP000694407">
    <property type="component" value="Unplaced"/>
</dbReference>
<dbReference type="Ensembl" id="ENSMMMT00000031126.1">
    <property type="protein sequence ID" value="ENSMMMP00000027518.1"/>
    <property type="gene ID" value="ENSMMMG00000024027.1"/>
</dbReference>
<proteinExistence type="predicted"/>
<protein>
    <submittedName>
        <fullName evidence="1">Uncharacterized protein</fullName>
    </submittedName>
</protein>
<organism evidence="1 2">
    <name type="scientific">Marmota marmota marmota</name>
    <name type="common">Alpine marmot</name>
    <dbReference type="NCBI Taxonomy" id="9994"/>
    <lineage>
        <taxon>Eukaryota</taxon>
        <taxon>Metazoa</taxon>
        <taxon>Chordata</taxon>
        <taxon>Craniata</taxon>
        <taxon>Vertebrata</taxon>
        <taxon>Euteleostomi</taxon>
        <taxon>Mammalia</taxon>
        <taxon>Eutheria</taxon>
        <taxon>Euarchontoglires</taxon>
        <taxon>Glires</taxon>
        <taxon>Rodentia</taxon>
        <taxon>Sciuromorpha</taxon>
        <taxon>Sciuridae</taxon>
        <taxon>Xerinae</taxon>
        <taxon>Marmotini</taxon>
        <taxon>Marmota</taxon>
    </lineage>
</organism>
<dbReference type="GeneTree" id="ENSGT00940000178689"/>
<keyword evidence="2" id="KW-1185">Reference proteome</keyword>
<dbReference type="AlphaFoldDB" id="A0A8C6ABW1"/>
<accession>A0A8C6ABW1</accession>
<evidence type="ECO:0000313" key="2">
    <source>
        <dbReference type="Proteomes" id="UP000694407"/>
    </source>
</evidence>
<reference evidence="1" key="2">
    <citation type="submission" date="2025-09" db="UniProtKB">
        <authorList>
            <consortium name="Ensembl"/>
        </authorList>
    </citation>
    <scope>IDENTIFICATION</scope>
</reference>